<dbReference type="PROSITE" id="PS50003">
    <property type="entry name" value="PH_DOMAIN"/>
    <property type="match status" value="1"/>
</dbReference>
<organism evidence="5">
    <name type="scientific">Hadrurus spadix</name>
    <dbReference type="NCBI Taxonomy" id="141984"/>
    <lineage>
        <taxon>Eukaryota</taxon>
        <taxon>Metazoa</taxon>
        <taxon>Ecdysozoa</taxon>
        <taxon>Arthropoda</taxon>
        <taxon>Chelicerata</taxon>
        <taxon>Arachnida</taxon>
        <taxon>Scorpiones</taxon>
        <taxon>Iurida</taxon>
        <taxon>Iuroidea</taxon>
        <taxon>Hadrurus</taxon>
    </lineage>
</organism>
<feature type="domain" description="PH" evidence="3">
    <location>
        <begin position="430"/>
        <end position="542"/>
    </location>
</feature>
<accession>A0A1W7R9U2</accession>
<feature type="domain" description="Ras-GEF" evidence="4">
    <location>
        <begin position="55"/>
        <end position="291"/>
    </location>
</feature>
<dbReference type="SUPFAM" id="SSF48366">
    <property type="entry name" value="Ras GEF"/>
    <property type="match status" value="1"/>
</dbReference>
<evidence type="ECO:0000313" key="5">
    <source>
        <dbReference type="EMBL" id="JAV47912.1"/>
    </source>
</evidence>
<dbReference type="InterPro" id="IPR008937">
    <property type="entry name" value="Ras-like_GEF"/>
</dbReference>
<dbReference type="PANTHER" id="PTHR23113">
    <property type="entry name" value="GUANINE NUCLEOTIDE EXCHANGE FACTOR"/>
    <property type="match status" value="1"/>
</dbReference>
<dbReference type="SMART" id="SM00233">
    <property type="entry name" value="PH"/>
    <property type="match status" value="1"/>
</dbReference>
<dbReference type="InterPro" id="IPR023578">
    <property type="entry name" value="Ras_GEF_dom_sf"/>
</dbReference>
<evidence type="ECO:0000259" key="4">
    <source>
        <dbReference type="PROSITE" id="PS50009"/>
    </source>
</evidence>
<dbReference type="PROSITE" id="PS50009">
    <property type="entry name" value="RASGEF_CAT"/>
    <property type="match status" value="1"/>
</dbReference>
<protein>
    <submittedName>
        <fullName evidence="5">Ras-specific guanine nucleotide-releasing factor RalGPS2</fullName>
    </submittedName>
</protein>
<dbReference type="InterPro" id="IPR036964">
    <property type="entry name" value="RASGEF_cat_dom_sf"/>
</dbReference>
<keyword evidence="1 2" id="KW-0344">Guanine-nucleotide releasing factor</keyword>
<dbReference type="InterPro" id="IPR011993">
    <property type="entry name" value="PH-like_dom_sf"/>
</dbReference>
<evidence type="ECO:0000256" key="2">
    <source>
        <dbReference type="PROSITE-ProRule" id="PRU00168"/>
    </source>
</evidence>
<dbReference type="Pfam" id="PF00169">
    <property type="entry name" value="PH"/>
    <property type="match status" value="1"/>
</dbReference>
<dbReference type="GO" id="GO:0005886">
    <property type="term" value="C:plasma membrane"/>
    <property type="evidence" value="ECO:0007669"/>
    <property type="project" value="TreeGrafter"/>
</dbReference>
<dbReference type="PANTHER" id="PTHR23113:SF368">
    <property type="entry name" value="CELL DIVISION CONTROL PROTEIN 25"/>
    <property type="match status" value="1"/>
</dbReference>
<sequence>MATDIARGGMEALHIAEGIAHLSPKSEDHLDTRWSQGINNTKTYDAVVFDVLRVTPEDFASQLTLMDLNVFRTIQPDELTSCAWNKRDKLTSAPNVVAFTRRFNHVTFWVVQEILSGQTPKYRGEVMTHFIKIAKRLHELNNLHSEFAIISALQSAPIFRLSKTWTQVSRKDKTTLDKLAEIFSDKNNFEKLRDHIGSLKLPCIPYLGLFLTDLVYIDLAHPATQGLDNHQRQMQMNNILRVIADFQQSIYENLHVLPHIWNYLKSVRYIEELQKFVEENNYKISLKLEPPITQRSLSQSREDLTSTGKLHLECKNTLHVPGSLSAGSSRSMPGYCGPKFVPGHRKAHSLGTNVFTTCSLESESCRWGKINGRHLLDDSVMEEALLSTRQCSVNNNSGENEDIELWGEELFVPMKPSGSDDFLSGSIDSPATYQGCLRRKTVLKEGRKPAVSPWMRYWVVLWGTSLVYYQPKSLRGNERSDFKSNPGKITSIIGWMAICSDNPHQPDAFQLTDPIKGNVYKFKAGTQVKAMEWCKFLQEATKHQEKLPVDNLMTFE</sequence>
<dbReference type="Gene3D" id="2.30.29.30">
    <property type="entry name" value="Pleckstrin-homology domain (PH domain)/Phosphotyrosine-binding domain (PTB)"/>
    <property type="match status" value="1"/>
</dbReference>
<evidence type="ECO:0000256" key="1">
    <source>
        <dbReference type="ARBA" id="ARBA00022658"/>
    </source>
</evidence>
<dbReference type="GO" id="GO:0007265">
    <property type="term" value="P:Ras protein signal transduction"/>
    <property type="evidence" value="ECO:0007669"/>
    <property type="project" value="TreeGrafter"/>
</dbReference>
<dbReference type="SMART" id="SM00147">
    <property type="entry name" value="RasGEF"/>
    <property type="match status" value="1"/>
</dbReference>
<proteinExistence type="predicted"/>
<dbReference type="GO" id="GO:0005085">
    <property type="term" value="F:guanyl-nucleotide exchange factor activity"/>
    <property type="evidence" value="ECO:0007669"/>
    <property type="project" value="UniProtKB-KW"/>
</dbReference>
<reference evidence="5" key="1">
    <citation type="submission" date="2016-11" db="EMBL/GenBank/DDBJ databases">
        <title>Venom-gland transcriptomics and venom proteomics of the black-back scorpion (Hadrurus spadix) reveal detectability challenges and an unexplored realm of animal toxin diversity.</title>
        <authorList>
            <person name="Rokyta D.R."/>
            <person name="Ward M.J."/>
        </authorList>
    </citation>
    <scope>NUCLEOTIDE SEQUENCE</scope>
    <source>
        <tissue evidence="5">Venom gland</tissue>
    </source>
</reference>
<dbReference type="EMBL" id="GFAH01000477">
    <property type="protein sequence ID" value="JAV47912.1"/>
    <property type="molecule type" value="Transcribed_RNA"/>
</dbReference>
<dbReference type="SUPFAM" id="SSF50729">
    <property type="entry name" value="PH domain-like"/>
    <property type="match status" value="1"/>
</dbReference>
<evidence type="ECO:0000259" key="3">
    <source>
        <dbReference type="PROSITE" id="PS50003"/>
    </source>
</evidence>
<dbReference type="Pfam" id="PF00617">
    <property type="entry name" value="RasGEF"/>
    <property type="match status" value="1"/>
</dbReference>
<dbReference type="InterPro" id="IPR001849">
    <property type="entry name" value="PH_domain"/>
</dbReference>
<name>A0A1W7R9U2_9SCOR</name>
<dbReference type="AlphaFoldDB" id="A0A1W7R9U2"/>
<dbReference type="Gene3D" id="1.10.840.10">
    <property type="entry name" value="Ras guanine-nucleotide exchange factors catalytic domain"/>
    <property type="match status" value="1"/>
</dbReference>
<dbReference type="InterPro" id="IPR001895">
    <property type="entry name" value="RASGEF_cat_dom"/>
</dbReference>
<dbReference type="CDD" id="cd13310">
    <property type="entry name" value="PH_RalGPS1_2"/>
    <property type="match status" value="1"/>
</dbReference>
<dbReference type="CDD" id="cd00155">
    <property type="entry name" value="RasGEF"/>
    <property type="match status" value="1"/>
</dbReference>